<dbReference type="InterPro" id="IPR011701">
    <property type="entry name" value="MFS"/>
</dbReference>
<dbReference type="EMBL" id="CP022315">
    <property type="protein sequence ID" value="ASK63647.1"/>
    <property type="molecule type" value="Genomic_DNA"/>
</dbReference>
<evidence type="ECO:0000313" key="10">
    <source>
        <dbReference type="Proteomes" id="UP000198312"/>
    </source>
</evidence>
<accession>A0A220U6A0</accession>
<dbReference type="RefSeq" id="WP_089062906.1">
    <property type="nucleotide sequence ID" value="NZ_CP022315.1"/>
</dbReference>
<evidence type="ECO:0000256" key="5">
    <source>
        <dbReference type="ARBA" id="ARBA00022989"/>
    </source>
</evidence>
<keyword evidence="4 7" id="KW-0812">Transmembrane</keyword>
<sequence length="496" mass="53244">MNTSIHKTQKLKRPFILASVMLGMFLAAIEGTIVATAIPSIVADLGGFSLYSWVFSAYLLTNAATVLIFGKLSDIFGRKPIFVVGVSIFIIGSICCGLSTSIFMLIIARFVQGLGAGAVMPIATTIVGDIYNKQERSKIQGYLSSVWGISAVTGPLLGGMFVDLLSWRYVFWINIPLGLLAMLGIILFLHEDIEKKERSIDYGGSILIMVAVSSLMFILVEGGISIPWKSPFMFCLLVLAGGGLYFFVFHEKRVKDPMMPFDIWRIKLIRVANLTTLTTGMILIGVSSYLPAFVQGVMDQSATVAGFTLTTMSIGWPIASTVAGRLLLVIGYRATSLIGGLSLVIGAIFFFILTPDMGPVFAGTGSFFIGVGMGMSSTSFIVAIQSTVNWERRGIATAANMFMRSLGSAVGAALLGGILNSQIQSYLANNGLENKISVDTANQILASDQQSGLSESVKAVLRDGLTSGLHYVYMGLLLLAVITLVLIILLPKKENE</sequence>
<feature type="transmembrane region" description="Helical" evidence="7">
    <location>
        <begin position="471"/>
        <end position="490"/>
    </location>
</feature>
<dbReference type="CDD" id="cd17502">
    <property type="entry name" value="MFS_Azr1_MDR_like"/>
    <property type="match status" value="1"/>
</dbReference>
<feature type="transmembrane region" description="Helical" evidence="7">
    <location>
        <begin position="15"/>
        <end position="38"/>
    </location>
</feature>
<dbReference type="PANTHER" id="PTHR23501">
    <property type="entry name" value="MAJOR FACILITATOR SUPERFAMILY"/>
    <property type="match status" value="1"/>
</dbReference>
<feature type="transmembrane region" description="Helical" evidence="7">
    <location>
        <begin position="405"/>
        <end position="423"/>
    </location>
</feature>
<feature type="transmembrane region" description="Helical" evidence="7">
    <location>
        <begin position="271"/>
        <end position="292"/>
    </location>
</feature>
<dbReference type="KEGG" id="vil:CFK37_16525"/>
<dbReference type="GO" id="GO:0005886">
    <property type="term" value="C:plasma membrane"/>
    <property type="evidence" value="ECO:0007669"/>
    <property type="project" value="UniProtKB-SubCell"/>
</dbReference>
<feature type="transmembrane region" description="Helical" evidence="7">
    <location>
        <begin position="81"/>
        <end position="108"/>
    </location>
</feature>
<evidence type="ECO:0000256" key="7">
    <source>
        <dbReference type="SAM" id="Phobius"/>
    </source>
</evidence>
<dbReference type="AlphaFoldDB" id="A0A220U6A0"/>
<organism evidence="9 10">
    <name type="scientific">Virgibacillus phasianinus</name>
    <dbReference type="NCBI Taxonomy" id="2017483"/>
    <lineage>
        <taxon>Bacteria</taxon>
        <taxon>Bacillati</taxon>
        <taxon>Bacillota</taxon>
        <taxon>Bacilli</taxon>
        <taxon>Bacillales</taxon>
        <taxon>Bacillaceae</taxon>
        <taxon>Virgibacillus</taxon>
    </lineage>
</organism>
<evidence type="ECO:0000256" key="1">
    <source>
        <dbReference type="ARBA" id="ARBA00004651"/>
    </source>
</evidence>
<feature type="domain" description="Major facilitator superfamily (MFS) profile" evidence="8">
    <location>
        <begin position="16"/>
        <end position="495"/>
    </location>
</feature>
<dbReference type="Gene3D" id="1.20.1720.10">
    <property type="entry name" value="Multidrug resistance protein D"/>
    <property type="match status" value="1"/>
</dbReference>
<dbReference type="InterPro" id="IPR020846">
    <property type="entry name" value="MFS_dom"/>
</dbReference>
<dbReference type="InterPro" id="IPR036259">
    <property type="entry name" value="MFS_trans_sf"/>
</dbReference>
<feature type="transmembrane region" description="Helical" evidence="7">
    <location>
        <begin position="169"/>
        <end position="190"/>
    </location>
</feature>
<gene>
    <name evidence="9" type="ORF">CFK37_16525</name>
</gene>
<evidence type="ECO:0000256" key="2">
    <source>
        <dbReference type="ARBA" id="ARBA00022448"/>
    </source>
</evidence>
<evidence type="ECO:0000256" key="6">
    <source>
        <dbReference type="ARBA" id="ARBA00023136"/>
    </source>
</evidence>
<feature type="transmembrane region" description="Helical" evidence="7">
    <location>
        <begin position="114"/>
        <end position="132"/>
    </location>
</feature>
<feature type="transmembrane region" description="Helical" evidence="7">
    <location>
        <begin position="50"/>
        <end position="69"/>
    </location>
</feature>
<evidence type="ECO:0000256" key="3">
    <source>
        <dbReference type="ARBA" id="ARBA00022475"/>
    </source>
</evidence>
<feature type="transmembrane region" description="Helical" evidence="7">
    <location>
        <begin position="139"/>
        <end position="157"/>
    </location>
</feature>
<keyword evidence="10" id="KW-1185">Reference proteome</keyword>
<feature type="transmembrane region" description="Helical" evidence="7">
    <location>
        <begin position="304"/>
        <end position="328"/>
    </location>
</feature>
<feature type="transmembrane region" description="Helical" evidence="7">
    <location>
        <begin position="202"/>
        <end position="219"/>
    </location>
</feature>
<evidence type="ECO:0000259" key="8">
    <source>
        <dbReference type="PROSITE" id="PS50850"/>
    </source>
</evidence>
<keyword evidence="2" id="KW-0813">Transport</keyword>
<dbReference type="Proteomes" id="UP000198312">
    <property type="component" value="Chromosome"/>
</dbReference>
<evidence type="ECO:0000313" key="9">
    <source>
        <dbReference type="EMBL" id="ASK63647.1"/>
    </source>
</evidence>
<evidence type="ECO:0000256" key="4">
    <source>
        <dbReference type="ARBA" id="ARBA00022692"/>
    </source>
</evidence>
<name>A0A220U6A0_9BACI</name>
<dbReference type="FunFam" id="1.20.1720.10:FF:000004">
    <property type="entry name" value="EmrB/QacA family drug resistance transporter"/>
    <property type="match status" value="1"/>
</dbReference>
<dbReference type="OrthoDB" id="9807274at2"/>
<keyword evidence="3" id="KW-1003">Cell membrane</keyword>
<comment type="subcellular location">
    <subcellularLocation>
        <location evidence="1">Cell membrane</location>
        <topology evidence="1">Multi-pass membrane protein</topology>
    </subcellularLocation>
</comment>
<protein>
    <submittedName>
        <fullName evidence="9">MFS transporter</fullName>
    </submittedName>
</protein>
<feature type="transmembrane region" description="Helical" evidence="7">
    <location>
        <begin position="360"/>
        <end position="384"/>
    </location>
</feature>
<dbReference type="PROSITE" id="PS50850">
    <property type="entry name" value="MFS"/>
    <property type="match status" value="1"/>
</dbReference>
<feature type="transmembrane region" description="Helical" evidence="7">
    <location>
        <begin position="335"/>
        <end position="354"/>
    </location>
</feature>
<keyword evidence="6 7" id="KW-0472">Membrane</keyword>
<proteinExistence type="predicted"/>
<feature type="transmembrane region" description="Helical" evidence="7">
    <location>
        <begin position="231"/>
        <end position="250"/>
    </location>
</feature>
<keyword evidence="5 7" id="KW-1133">Transmembrane helix</keyword>
<dbReference type="Pfam" id="PF07690">
    <property type="entry name" value="MFS_1"/>
    <property type="match status" value="1"/>
</dbReference>
<dbReference type="Gene3D" id="1.20.1250.20">
    <property type="entry name" value="MFS general substrate transporter like domains"/>
    <property type="match status" value="1"/>
</dbReference>
<dbReference type="PANTHER" id="PTHR23501:SF191">
    <property type="entry name" value="VACUOLAR BASIC AMINO ACID TRANSPORTER 4"/>
    <property type="match status" value="1"/>
</dbReference>
<dbReference type="GO" id="GO:0022857">
    <property type="term" value="F:transmembrane transporter activity"/>
    <property type="evidence" value="ECO:0007669"/>
    <property type="project" value="InterPro"/>
</dbReference>
<reference evidence="9 10" key="1">
    <citation type="submission" date="2017-07" db="EMBL/GenBank/DDBJ databases">
        <title>Virgibacillus sp. LM2416.</title>
        <authorList>
            <person name="Tak E.J."/>
            <person name="Bae J.-W."/>
        </authorList>
    </citation>
    <scope>NUCLEOTIDE SEQUENCE [LARGE SCALE GENOMIC DNA]</scope>
    <source>
        <strain evidence="9 10">LM2416</strain>
    </source>
</reference>
<dbReference type="SUPFAM" id="SSF103473">
    <property type="entry name" value="MFS general substrate transporter"/>
    <property type="match status" value="1"/>
</dbReference>